<dbReference type="PANTHER" id="PTHR42791:SF1">
    <property type="entry name" value="N-ACETYLTRANSFERASE DOMAIN-CONTAINING PROTEIN"/>
    <property type="match status" value="1"/>
</dbReference>
<comment type="caution">
    <text evidence="2">The sequence shown here is derived from an EMBL/GenBank/DDBJ whole genome shotgun (WGS) entry which is preliminary data.</text>
</comment>
<dbReference type="AlphaFoldDB" id="A0A423WBA3"/>
<sequence>MSAQHKDSRQITYGGKEYVDRANQVLTRSFLGDPVYTWLLHDFSLSEQETVLPKLLSAFLTQGALNGAIFIEVADFGCCGVLMPPGKSIENPWTLPSAGLLSTLWTIGLGGFKRAMFEYSSGAEPLMKKAFTKAEQHEHWYVFIMGTAVDKRRQGHASTMLTHMQNRARDDGRPIWLEATTDYSRKLYLKHGFTLVGDVVLGKGKVGQDGLPKKDGEGITIWSMFWRP</sequence>
<accession>A0A423WBA3</accession>
<dbReference type="OrthoDB" id="544277at2759"/>
<evidence type="ECO:0000313" key="2">
    <source>
        <dbReference type="EMBL" id="ROW00642.1"/>
    </source>
</evidence>
<dbReference type="GO" id="GO:0016747">
    <property type="term" value="F:acyltransferase activity, transferring groups other than amino-acyl groups"/>
    <property type="evidence" value="ECO:0007669"/>
    <property type="project" value="InterPro"/>
</dbReference>
<dbReference type="STRING" id="252740.A0A423WBA3"/>
<dbReference type="PANTHER" id="PTHR42791">
    <property type="entry name" value="GNAT FAMILY ACETYLTRANSFERASE"/>
    <property type="match status" value="1"/>
</dbReference>
<organism evidence="2 3">
    <name type="scientific">Cytospora chrysosperma</name>
    <name type="common">Cytospora canker fungus</name>
    <name type="synonym">Sphaeria chrysosperma</name>
    <dbReference type="NCBI Taxonomy" id="252740"/>
    <lineage>
        <taxon>Eukaryota</taxon>
        <taxon>Fungi</taxon>
        <taxon>Dikarya</taxon>
        <taxon>Ascomycota</taxon>
        <taxon>Pezizomycotina</taxon>
        <taxon>Sordariomycetes</taxon>
        <taxon>Sordariomycetidae</taxon>
        <taxon>Diaporthales</taxon>
        <taxon>Cytosporaceae</taxon>
        <taxon>Cytospora</taxon>
    </lineage>
</organism>
<name>A0A423WBA3_CYTCH</name>
<dbReference type="InterPro" id="IPR052523">
    <property type="entry name" value="Trichothecene_AcTrans"/>
</dbReference>
<dbReference type="EMBL" id="LJZO01000008">
    <property type="protein sequence ID" value="ROW00642.1"/>
    <property type="molecule type" value="Genomic_DNA"/>
</dbReference>
<proteinExistence type="predicted"/>
<evidence type="ECO:0000259" key="1">
    <source>
        <dbReference type="PROSITE" id="PS51186"/>
    </source>
</evidence>
<dbReference type="SUPFAM" id="SSF55729">
    <property type="entry name" value="Acyl-CoA N-acyltransferases (Nat)"/>
    <property type="match status" value="1"/>
</dbReference>
<feature type="domain" description="N-acetyltransferase" evidence="1">
    <location>
        <begin position="137"/>
        <end position="217"/>
    </location>
</feature>
<keyword evidence="3" id="KW-1185">Reference proteome</keyword>
<dbReference type="PROSITE" id="PS51186">
    <property type="entry name" value="GNAT"/>
    <property type="match status" value="1"/>
</dbReference>
<gene>
    <name evidence="2" type="ORF">VSDG_03177</name>
</gene>
<reference evidence="2 3" key="1">
    <citation type="submission" date="2015-09" db="EMBL/GenBank/DDBJ databases">
        <title>Host preference determinants of Valsa canker pathogens revealed by comparative genomics.</title>
        <authorList>
            <person name="Yin Z."/>
            <person name="Huang L."/>
        </authorList>
    </citation>
    <scope>NUCLEOTIDE SEQUENCE [LARGE SCALE GENOMIC DNA]</scope>
    <source>
        <strain evidence="2 3">YSFL</strain>
    </source>
</reference>
<protein>
    <recommendedName>
        <fullName evidence="1">N-acetyltransferase domain-containing protein</fullName>
    </recommendedName>
</protein>
<dbReference type="Gene3D" id="3.40.630.30">
    <property type="match status" value="1"/>
</dbReference>
<dbReference type="Proteomes" id="UP000284375">
    <property type="component" value="Unassembled WGS sequence"/>
</dbReference>
<evidence type="ECO:0000313" key="3">
    <source>
        <dbReference type="Proteomes" id="UP000284375"/>
    </source>
</evidence>
<dbReference type="InterPro" id="IPR016181">
    <property type="entry name" value="Acyl_CoA_acyltransferase"/>
</dbReference>
<dbReference type="InterPro" id="IPR000182">
    <property type="entry name" value="GNAT_dom"/>
</dbReference>